<dbReference type="PANTHER" id="PTHR11908:SF157">
    <property type="entry name" value="XANTHINE DEHYDROGENASE SUBUNIT D-RELATED"/>
    <property type="match status" value="1"/>
</dbReference>
<dbReference type="InterPro" id="IPR008274">
    <property type="entry name" value="AldOxase/xan_DH_MoCoBD1"/>
</dbReference>
<protein>
    <submittedName>
        <fullName evidence="3">Xanthine dehydrogenase family protein molybdopterin-binding subunit</fullName>
    </submittedName>
</protein>
<evidence type="ECO:0000259" key="1">
    <source>
        <dbReference type="Pfam" id="PF02738"/>
    </source>
</evidence>
<dbReference type="GO" id="GO:0016491">
    <property type="term" value="F:oxidoreductase activity"/>
    <property type="evidence" value="ECO:0007669"/>
    <property type="project" value="InterPro"/>
</dbReference>
<evidence type="ECO:0000313" key="4">
    <source>
        <dbReference type="Proteomes" id="UP000279673"/>
    </source>
</evidence>
<dbReference type="InterPro" id="IPR016208">
    <property type="entry name" value="Ald_Oxase/xanthine_DH-like"/>
</dbReference>
<dbReference type="Pfam" id="PF20256">
    <property type="entry name" value="MoCoBD_2"/>
    <property type="match status" value="1"/>
</dbReference>
<dbReference type="PANTHER" id="PTHR11908">
    <property type="entry name" value="XANTHINE DEHYDROGENASE"/>
    <property type="match status" value="1"/>
</dbReference>
<gene>
    <name evidence="3" type="ORF">DYS74_18190</name>
</gene>
<dbReference type="InterPro" id="IPR046867">
    <property type="entry name" value="AldOxase/xan_DH_MoCoBD2"/>
</dbReference>
<evidence type="ECO:0000313" key="3">
    <source>
        <dbReference type="EMBL" id="RLL61376.1"/>
    </source>
</evidence>
<evidence type="ECO:0000259" key="2">
    <source>
        <dbReference type="Pfam" id="PF20256"/>
    </source>
</evidence>
<dbReference type="Pfam" id="PF02738">
    <property type="entry name" value="MoCoBD_1"/>
    <property type="match status" value="1"/>
</dbReference>
<dbReference type="SUPFAM" id="SSF56003">
    <property type="entry name" value="Molybdenum cofactor-binding domain"/>
    <property type="match status" value="1"/>
</dbReference>
<dbReference type="GO" id="GO:0005506">
    <property type="term" value="F:iron ion binding"/>
    <property type="evidence" value="ECO:0007669"/>
    <property type="project" value="InterPro"/>
</dbReference>
<feature type="domain" description="Aldehyde oxidase/xanthine dehydrogenase first molybdopterin binding" evidence="1">
    <location>
        <begin position="40"/>
        <end position="273"/>
    </location>
</feature>
<sequence>MPACVTMAEALAPGAPLLHPDWQSYECIVDGVARGGNIAWEAKVVRGDVDAAFARPDVTIVESCFRVGRQSHFPFEPRGAVASHEDGRFHIITSTQVPWTVRAVTARVMGVHSSLVRVTVPPVGGAFGLKFDASIEPMAAILARKTGRTVSLVNSREDETTTCLCRENADIRIRSAIGPDGEIVGREAVVLMDAGAYGGEQIFLSTMTAHTLGASYRLGAVRLSSRVVYTNTPPNGAFRSCNGAYNAFALERHTDEICERIGMDRMEFRKRNVLRDGDRGATGQVFEGDVLGPMLDRMEALRARSGTQEHRAGGRLYGRATTVGTWNIFVGPSSATVNLNSDGSVTLVTASVEIGSGSITQGVPQIVAANLGIHPSKVIVKAADTDAAGYDMGTGGGRTVVSMGAAATAACAVVREKLLETASELLQTPPEDLVLREGRVQIKGRPGSGTTIETVIARAEQTKGPISGSGAFTAPGTAKGMPGCAAGHFFDAMDLPVFIVHESEVAVDPETGEVEVLAYRVVQDVGRAINPRAVRGQIQGAVVQGIGYGIHEQVTLGPDGGIEQTGFETYHLPLAQDAVQVEIDLFEGAPSCGPMGTKGIAEVAIMNGGATMACAIADAIGLKVQQLPLTAPRVMALIDGIEPVLDHPHISRRWSDNILK</sequence>
<keyword evidence="4" id="KW-1185">Reference proteome</keyword>
<dbReference type="Gene3D" id="3.30.365.10">
    <property type="entry name" value="Aldehyde oxidase/xanthine dehydrogenase, molybdopterin binding domain"/>
    <property type="match status" value="4"/>
</dbReference>
<accession>A0A421BJ43</accession>
<organism evidence="3 4">
    <name type="scientific">Paenirhodobacter hankyongi</name>
    <dbReference type="NCBI Taxonomy" id="2294033"/>
    <lineage>
        <taxon>Bacteria</taxon>
        <taxon>Pseudomonadati</taxon>
        <taxon>Pseudomonadota</taxon>
        <taxon>Alphaproteobacteria</taxon>
        <taxon>Rhodobacterales</taxon>
        <taxon>Rhodobacter group</taxon>
        <taxon>Paenirhodobacter</taxon>
    </lineage>
</organism>
<dbReference type="AlphaFoldDB" id="A0A421BJ43"/>
<dbReference type="Proteomes" id="UP000279673">
    <property type="component" value="Unassembled WGS sequence"/>
</dbReference>
<reference evidence="3 4" key="1">
    <citation type="submission" date="2018-10" db="EMBL/GenBank/DDBJ databases">
        <title>Rhodobacter sp . BO-81.</title>
        <authorList>
            <person name="Im W.T."/>
        </authorList>
    </citation>
    <scope>NUCLEOTIDE SEQUENCE [LARGE SCALE GENOMIC DNA]</scope>
    <source>
        <strain evidence="3 4">BO-81</strain>
    </source>
</reference>
<name>A0A421BJ43_9RHOB</name>
<proteinExistence type="predicted"/>
<feature type="domain" description="Aldehyde oxidase/xanthine dehydrogenase second molybdopterin binding" evidence="2">
    <location>
        <begin position="304"/>
        <end position="578"/>
    </location>
</feature>
<dbReference type="EMBL" id="RCHI01000034">
    <property type="protein sequence ID" value="RLL61376.1"/>
    <property type="molecule type" value="Genomic_DNA"/>
</dbReference>
<dbReference type="InterPro" id="IPR037165">
    <property type="entry name" value="AldOxase/xan_DH_Mopterin-bd_sf"/>
</dbReference>
<comment type="caution">
    <text evidence="3">The sequence shown here is derived from an EMBL/GenBank/DDBJ whole genome shotgun (WGS) entry which is preliminary data.</text>
</comment>